<evidence type="ECO:0000313" key="2">
    <source>
        <dbReference type="EMBL" id="CAI9166723.1"/>
    </source>
</evidence>
<sequence>MVSSCSGEFHDLIAPFSSCPKLLSKLYILMLNETPNPFCKPCVVVSCHPPAGMEHVSPRSFSQLATSSWGLRGRGTQGVCGWAVLPRCSLFSSSSLPKPDVRTSTAQPALRVGSTPGREGHPLQKDGVGGKGTSLPCELKPSLPGLWASCLHCSAATTENWECGERCLVAFGSGKEV</sequence>
<reference evidence="2" key="1">
    <citation type="submission" date="2023-04" db="EMBL/GenBank/DDBJ databases">
        <authorList>
            <consortium name="ELIXIR-Norway"/>
        </authorList>
    </citation>
    <scope>NUCLEOTIDE SEQUENCE [LARGE SCALE GENOMIC DNA]</scope>
</reference>
<organism evidence="2 3">
    <name type="scientific">Rangifer tarandus platyrhynchus</name>
    <name type="common">Svalbard reindeer</name>
    <dbReference type="NCBI Taxonomy" id="3082113"/>
    <lineage>
        <taxon>Eukaryota</taxon>
        <taxon>Metazoa</taxon>
        <taxon>Chordata</taxon>
        <taxon>Craniata</taxon>
        <taxon>Vertebrata</taxon>
        <taxon>Euteleostomi</taxon>
        <taxon>Mammalia</taxon>
        <taxon>Eutheria</taxon>
        <taxon>Laurasiatheria</taxon>
        <taxon>Artiodactyla</taxon>
        <taxon>Ruminantia</taxon>
        <taxon>Pecora</taxon>
        <taxon>Cervidae</taxon>
        <taxon>Odocoileinae</taxon>
        <taxon>Rangifer</taxon>
    </lineage>
</organism>
<proteinExistence type="predicted"/>
<dbReference type="EMBL" id="OX459962">
    <property type="protein sequence ID" value="CAI9166723.1"/>
    <property type="molecule type" value="Genomic_DNA"/>
</dbReference>
<evidence type="ECO:0000256" key="1">
    <source>
        <dbReference type="SAM" id="MobiDB-lite"/>
    </source>
</evidence>
<feature type="region of interest" description="Disordered" evidence="1">
    <location>
        <begin position="99"/>
        <end position="132"/>
    </location>
</feature>
<accession>A0ABN8YZH1</accession>
<protein>
    <submittedName>
        <fullName evidence="2">Uncharacterized protein</fullName>
    </submittedName>
</protein>
<name>A0ABN8YZH1_RANTA</name>
<gene>
    <name evidence="2" type="ORF">MRATA1EN1_LOCUS15685</name>
</gene>
<evidence type="ECO:0000313" key="3">
    <source>
        <dbReference type="Proteomes" id="UP001176941"/>
    </source>
</evidence>
<dbReference type="Proteomes" id="UP001176941">
    <property type="component" value="Chromosome 26"/>
</dbReference>
<keyword evidence="3" id="KW-1185">Reference proteome</keyword>